<reference evidence="1 2" key="1">
    <citation type="journal article" date="2021" name="Hortic Res">
        <title>High-quality reference genome and annotation aids understanding of berry development for evergreen blueberry (Vaccinium darrowii).</title>
        <authorList>
            <person name="Yu J."/>
            <person name="Hulse-Kemp A.M."/>
            <person name="Babiker E."/>
            <person name="Staton M."/>
        </authorList>
    </citation>
    <scope>NUCLEOTIDE SEQUENCE [LARGE SCALE GENOMIC DNA]</scope>
    <source>
        <strain evidence="2">cv. NJ 8807/NJ 8810</strain>
        <tissue evidence="1">Young leaf</tissue>
    </source>
</reference>
<keyword evidence="2" id="KW-1185">Reference proteome</keyword>
<organism evidence="1 2">
    <name type="scientific">Vaccinium darrowii</name>
    <dbReference type="NCBI Taxonomy" id="229202"/>
    <lineage>
        <taxon>Eukaryota</taxon>
        <taxon>Viridiplantae</taxon>
        <taxon>Streptophyta</taxon>
        <taxon>Embryophyta</taxon>
        <taxon>Tracheophyta</taxon>
        <taxon>Spermatophyta</taxon>
        <taxon>Magnoliopsida</taxon>
        <taxon>eudicotyledons</taxon>
        <taxon>Gunneridae</taxon>
        <taxon>Pentapetalae</taxon>
        <taxon>asterids</taxon>
        <taxon>Ericales</taxon>
        <taxon>Ericaceae</taxon>
        <taxon>Vaccinioideae</taxon>
        <taxon>Vaccinieae</taxon>
        <taxon>Vaccinium</taxon>
    </lineage>
</organism>
<protein>
    <submittedName>
        <fullName evidence="1">Uncharacterized protein</fullName>
    </submittedName>
</protein>
<evidence type="ECO:0000313" key="1">
    <source>
        <dbReference type="EMBL" id="KAH7836302.1"/>
    </source>
</evidence>
<comment type="caution">
    <text evidence="1">The sequence shown here is derived from an EMBL/GenBank/DDBJ whole genome shotgun (WGS) entry which is preliminary data.</text>
</comment>
<dbReference type="Proteomes" id="UP000828048">
    <property type="component" value="Chromosome 2"/>
</dbReference>
<accession>A0ACB7X6D9</accession>
<sequence>MMTKYHCLAFLVATLVLLSSCINAQTVQKSQTDALLKWKQSLVNQSILNSWVIQQNANLSTPIPCNWFGITCNNEGQVIGIKLNNTGLNGTLEHLDYSSFPQLLRLDLNTNRLTGTIPFTIGILTKLQLLDLSTNSLTGTLPLNLSKVVELDVSRNMITGGLDSRLFPNGTKGTKTGLVSLKWFLIQDTYLSGRIPSELGNSKELKLIAFDGCHFFGPIPTSLGNLSELTALRLAENQLSGQIPSNIATQRLTDLRLFKNQLSGSVPRDLGNLSSLVTLHLAENNFTGQLPPQVCKGGNIVNFSAAYNMFSGPVPTSLRNCTTLFRVRL</sequence>
<gene>
    <name evidence="1" type="ORF">Vadar_034441</name>
</gene>
<dbReference type="EMBL" id="CM037152">
    <property type="protein sequence ID" value="KAH7836302.1"/>
    <property type="molecule type" value="Genomic_DNA"/>
</dbReference>
<name>A0ACB7X6D9_9ERIC</name>
<proteinExistence type="predicted"/>
<evidence type="ECO:0000313" key="2">
    <source>
        <dbReference type="Proteomes" id="UP000828048"/>
    </source>
</evidence>